<feature type="compositionally biased region" description="Basic residues" evidence="1">
    <location>
        <begin position="548"/>
        <end position="560"/>
    </location>
</feature>
<organism evidence="2">
    <name type="scientific">Brassica napus</name>
    <name type="common">Rape</name>
    <dbReference type="NCBI Taxonomy" id="3708"/>
    <lineage>
        <taxon>Eukaryota</taxon>
        <taxon>Viridiplantae</taxon>
        <taxon>Streptophyta</taxon>
        <taxon>Embryophyta</taxon>
        <taxon>Tracheophyta</taxon>
        <taxon>Spermatophyta</taxon>
        <taxon>Magnoliopsida</taxon>
        <taxon>eudicotyledons</taxon>
        <taxon>Gunneridae</taxon>
        <taxon>Pentapetalae</taxon>
        <taxon>rosids</taxon>
        <taxon>malvids</taxon>
        <taxon>Brassicales</taxon>
        <taxon>Brassicaceae</taxon>
        <taxon>Brassiceae</taxon>
        <taxon>Brassica</taxon>
    </lineage>
</organism>
<feature type="compositionally biased region" description="Basic residues" evidence="1">
    <location>
        <begin position="487"/>
        <end position="503"/>
    </location>
</feature>
<accession>A0A816LBX1</accession>
<proteinExistence type="predicted"/>
<feature type="compositionally biased region" description="Acidic residues" evidence="1">
    <location>
        <begin position="416"/>
        <end position="438"/>
    </location>
</feature>
<gene>
    <name evidence="2" type="ORF">DARMORV10_C05P50020.1</name>
</gene>
<name>A0A816LBX1_BRANA</name>
<feature type="region of interest" description="Disordered" evidence="1">
    <location>
        <begin position="374"/>
        <end position="584"/>
    </location>
</feature>
<feature type="compositionally biased region" description="Basic and acidic residues" evidence="1">
    <location>
        <begin position="400"/>
        <end position="414"/>
    </location>
</feature>
<evidence type="ECO:0000313" key="2">
    <source>
        <dbReference type="EMBL" id="CAF1933976.1"/>
    </source>
</evidence>
<feature type="region of interest" description="Disordered" evidence="1">
    <location>
        <begin position="164"/>
        <end position="217"/>
    </location>
</feature>
<feature type="region of interest" description="Disordered" evidence="1">
    <location>
        <begin position="334"/>
        <end position="360"/>
    </location>
</feature>
<evidence type="ECO:0000256" key="1">
    <source>
        <dbReference type="SAM" id="MobiDB-lite"/>
    </source>
</evidence>
<protein>
    <submittedName>
        <fullName evidence="2">(rape) hypothetical protein</fullName>
    </submittedName>
</protein>
<dbReference type="EMBL" id="HG994369">
    <property type="protein sequence ID" value="CAF1933976.1"/>
    <property type="molecule type" value="Genomic_DNA"/>
</dbReference>
<sequence length="603" mass="68431">MPNASPWILWSLWIDRNNLLFNNKTLTPEDVLSESSLAAREWQDGQIKNQQMEKRNSPSPGPTSESSDDGDEIERRRRDRVYPLACTKQTRSSDDGEIEQESQIVEVSTVIGLAEEYKHLVGATQSDDTDFHSVVKLVQQGYKMRRSDWEKGFVDMFVATEDIGQQRKTKDEDAEHGEDLNHSEDEEEKTDEEKNKDEEYQKDKEQRKDKDHSMSNSEKLDKLIQMVRDLDKRVVVIQNVLGVKREFENNAATPIRPAQESPSNTLVLEYDEDDTVNDDATGIKSSRESPINTSFLEATETETQNHEPVDKVVSLEEKVNYLEGLLNIRGETVKEAEKSKETEATTKTKVNGQNADYELDETEVLQNYIDAKRQEIAKGKKNGVRPPREVDHQEEDDTEVEHGAKESDTLKVNEEQSQEEEEQEVDVDDGDKESENSETNEGHTQEEEEQQQEDDTEVNADVDVGAKESENPKTNEDGEVNEDASKKHLNGTKKRGRVPKGMKKGVTPPGEVQQQVEDDAEVDVVDVGAKEIENPETNEDGEVNEHASKKHVKFTKKRGRVTKEPNVDTSKSKIQKKQEDSAADAIGRVLEDLKKNRLEASRI</sequence>
<feature type="compositionally biased region" description="Basic and acidic residues" evidence="1">
    <location>
        <begin position="191"/>
        <end position="217"/>
    </location>
</feature>
<dbReference type="Proteomes" id="UP001295469">
    <property type="component" value="Chromosome C05"/>
</dbReference>
<reference evidence="2" key="1">
    <citation type="submission" date="2021-01" db="EMBL/GenBank/DDBJ databases">
        <authorList>
            <consortium name="Genoscope - CEA"/>
            <person name="William W."/>
        </authorList>
    </citation>
    <scope>NUCLEOTIDE SEQUENCE</scope>
</reference>
<feature type="region of interest" description="Disordered" evidence="1">
    <location>
        <begin position="42"/>
        <end position="80"/>
    </location>
</feature>
<feature type="compositionally biased region" description="Basic and acidic residues" evidence="1">
    <location>
        <begin position="164"/>
        <end position="183"/>
    </location>
</feature>
<dbReference type="PANTHER" id="PTHR48147:SF5">
    <property type="entry name" value="REPEAT-CONTAINING PROTEIN, PUTATIVE-RELATED"/>
    <property type="match status" value="1"/>
</dbReference>
<feature type="compositionally biased region" description="Basic and acidic residues" evidence="1">
    <location>
        <begin position="464"/>
        <end position="476"/>
    </location>
</feature>
<dbReference type="AlphaFoldDB" id="A0A816LBX1"/>
<feature type="compositionally biased region" description="Basic and acidic residues" evidence="1">
    <location>
        <begin position="334"/>
        <end position="346"/>
    </location>
</feature>
<dbReference type="PANTHER" id="PTHR48147">
    <property type="entry name" value="PROTEIN CBG23787"/>
    <property type="match status" value="1"/>
</dbReference>
<feature type="compositionally biased region" description="Acidic residues" evidence="1">
    <location>
        <begin position="446"/>
        <end position="460"/>
    </location>
</feature>